<keyword evidence="4" id="KW-0509">mRNA transport</keyword>
<comment type="similarity">
    <text evidence="2">Belongs to the GLE1 family.</text>
</comment>
<feature type="region of interest" description="Disordered" evidence="11">
    <location>
        <begin position="1"/>
        <end position="26"/>
    </location>
</feature>
<accession>A0A136J693</accession>
<dbReference type="InterPro" id="IPR038506">
    <property type="entry name" value="GLE1-like_sf"/>
</dbReference>
<evidence type="ECO:0000313" key="13">
    <source>
        <dbReference type="Proteomes" id="UP000070501"/>
    </source>
</evidence>
<dbReference type="PANTHER" id="PTHR12960:SF0">
    <property type="entry name" value="MRNA EXPORT FACTOR GLE1"/>
    <property type="match status" value="1"/>
</dbReference>
<dbReference type="Pfam" id="PF07817">
    <property type="entry name" value="GLE1"/>
    <property type="match status" value="1"/>
</dbReference>
<dbReference type="InterPro" id="IPR012476">
    <property type="entry name" value="GLE1"/>
</dbReference>
<feature type="compositionally biased region" description="Polar residues" evidence="11">
    <location>
        <begin position="195"/>
        <end position="206"/>
    </location>
</feature>
<dbReference type="InParanoid" id="A0A136J693"/>
<evidence type="ECO:0000256" key="5">
    <source>
        <dbReference type="ARBA" id="ARBA00022927"/>
    </source>
</evidence>
<protein>
    <recommendedName>
        <fullName evidence="9">mRNA export factor GLE1</fullName>
    </recommendedName>
    <alternativeName>
        <fullName evidence="10">Nucleoporin GLE1</fullName>
    </alternativeName>
</protein>
<dbReference type="GO" id="GO:0000822">
    <property type="term" value="F:inositol hexakisphosphate binding"/>
    <property type="evidence" value="ECO:0007669"/>
    <property type="project" value="TreeGrafter"/>
</dbReference>
<keyword evidence="6" id="KW-0811">Translocation</keyword>
<dbReference type="GO" id="GO:0044614">
    <property type="term" value="C:nuclear pore cytoplasmic filaments"/>
    <property type="evidence" value="ECO:0007669"/>
    <property type="project" value="TreeGrafter"/>
</dbReference>
<evidence type="ECO:0000256" key="6">
    <source>
        <dbReference type="ARBA" id="ARBA00023010"/>
    </source>
</evidence>
<evidence type="ECO:0000256" key="8">
    <source>
        <dbReference type="ARBA" id="ARBA00023242"/>
    </source>
</evidence>
<evidence type="ECO:0000256" key="11">
    <source>
        <dbReference type="SAM" id="MobiDB-lite"/>
    </source>
</evidence>
<proteinExistence type="inferred from homology"/>
<reference evidence="13" key="1">
    <citation type="submission" date="2016-02" db="EMBL/GenBank/DDBJ databases">
        <title>Draft genome sequence of Microdochium bolleyi, a fungal endophyte of beachgrass.</title>
        <authorList>
            <consortium name="DOE Joint Genome Institute"/>
            <person name="David A.S."/>
            <person name="May G."/>
            <person name="Haridas S."/>
            <person name="Lim J."/>
            <person name="Wang M."/>
            <person name="Labutti K."/>
            <person name="Lipzen A."/>
            <person name="Barry K."/>
            <person name="Grigoriev I.V."/>
        </authorList>
    </citation>
    <scope>NUCLEOTIDE SEQUENCE [LARGE SCALE GENOMIC DNA]</scope>
    <source>
        <strain evidence="13">J235TASD1</strain>
    </source>
</reference>
<dbReference type="GO" id="GO:0005543">
    <property type="term" value="F:phospholipid binding"/>
    <property type="evidence" value="ECO:0007669"/>
    <property type="project" value="TreeGrafter"/>
</dbReference>
<dbReference type="Proteomes" id="UP000070501">
    <property type="component" value="Unassembled WGS sequence"/>
</dbReference>
<organism evidence="12 13">
    <name type="scientific">Microdochium bolleyi</name>
    <dbReference type="NCBI Taxonomy" id="196109"/>
    <lineage>
        <taxon>Eukaryota</taxon>
        <taxon>Fungi</taxon>
        <taxon>Dikarya</taxon>
        <taxon>Ascomycota</taxon>
        <taxon>Pezizomycotina</taxon>
        <taxon>Sordariomycetes</taxon>
        <taxon>Xylariomycetidae</taxon>
        <taxon>Xylariales</taxon>
        <taxon>Microdochiaceae</taxon>
        <taxon>Microdochium</taxon>
    </lineage>
</organism>
<keyword evidence="8" id="KW-0539">Nucleus</keyword>
<feature type="compositionally biased region" description="Low complexity" evidence="11">
    <location>
        <begin position="147"/>
        <end position="161"/>
    </location>
</feature>
<evidence type="ECO:0000256" key="9">
    <source>
        <dbReference type="ARBA" id="ARBA00026227"/>
    </source>
</evidence>
<evidence type="ECO:0000256" key="3">
    <source>
        <dbReference type="ARBA" id="ARBA00022448"/>
    </source>
</evidence>
<keyword evidence="5" id="KW-0653">Protein transport</keyword>
<dbReference type="GO" id="GO:0005737">
    <property type="term" value="C:cytoplasm"/>
    <property type="evidence" value="ECO:0007669"/>
    <property type="project" value="TreeGrafter"/>
</dbReference>
<dbReference type="PANTHER" id="PTHR12960">
    <property type="entry name" value="GLE-1-RELATED"/>
    <property type="match status" value="1"/>
</dbReference>
<evidence type="ECO:0000256" key="2">
    <source>
        <dbReference type="ARBA" id="ARBA00011056"/>
    </source>
</evidence>
<evidence type="ECO:0000256" key="4">
    <source>
        <dbReference type="ARBA" id="ARBA00022816"/>
    </source>
</evidence>
<feature type="region of interest" description="Disordered" evidence="11">
    <location>
        <begin position="191"/>
        <end position="237"/>
    </location>
</feature>
<comment type="subcellular location">
    <subcellularLocation>
        <location evidence="1">Nucleus</location>
        <location evidence="1">Nuclear pore complex</location>
    </subcellularLocation>
</comment>
<dbReference type="AlphaFoldDB" id="A0A136J693"/>
<dbReference type="EMBL" id="KQ964248">
    <property type="protein sequence ID" value="KXJ92700.1"/>
    <property type="molecule type" value="Genomic_DNA"/>
</dbReference>
<evidence type="ECO:0000256" key="7">
    <source>
        <dbReference type="ARBA" id="ARBA00023132"/>
    </source>
</evidence>
<dbReference type="GO" id="GO:0016973">
    <property type="term" value="P:poly(A)+ mRNA export from nucleus"/>
    <property type="evidence" value="ECO:0007669"/>
    <property type="project" value="InterPro"/>
</dbReference>
<feature type="compositionally biased region" description="Polar residues" evidence="11">
    <location>
        <begin position="1"/>
        <end position="25"/>
    </location>
</feature>
<keyword evidence="3" id="KW-0813">Transport</keyword>
<evidence type="ECO:0000256" key="10">
    <source>
        <dbReference type="ARBA" id="ARBA00029983"/>
    </source>
</evidence>
<evidence type="ECO:0000256" key="1">
    <source>
        <dbReference type="ARBA" id="ARBA00004567"/>
    </source>
</evidence>
<dbReference type="Gene3D" id="1.25.40.510">
    <property type="entry name" value="GLE1-like"/>
    <property type="match status" value="1"/>
</dbReference>
<evidence type="ECO:0000313" key="12">
    <source>
        <dbReference type="EMBL" id="KXJ92700.1"/>
    </source>
</evidence>
<name>A0A136J693_9PEZI</name>
<dbReference type="GO" id="GO:0015031">
    <property type="term" value="P:protein transport"/>
    <property type="evidence" value="ECO:0007669"/>
    <property type="project" value="UniProtKB-KW"/>
</dbReference>
<dbReference type="OrthoDB" id="420884at2759"/>
<feature type="compositionally biased region" description="Pro residues" evidence="11">
    <location>
        <begin position="106"/>
        <end position="128"/>
    </location>
</feature>
<feature type="compositionally biased region" description="Low complexity" evidence="11">
    <location>
        <begin position="129"/>
        <end position="138"/>
    </location>
</feature>
<dbReference type="GO" id="GO:0031369">
    <property type="term" value="F:translation initiation factor binding"/>
    <property type="evidence" value="ECO:0007669"/>
    <property type="project" value="TreeGrafter"/>
</dbReference>
<gene>
    <name evidence="12" type="ORF">Micbo1qcDRAFT_232419</name>
</gene>
<dbReference type="STRING" id="196109.A0A136J693"/>
<keyword evidence="13" id="KW-1185">Reference proteome</keyword>
<feature type="region of interest" description="Disordered" evidence="11">
    <location>
        <begin position="90"/>
        <end position="170"/>
    </location>
</feature>
<keyword evidence="7" id="KW-0906">Nuclear pore complex</keyword>
<sequence>MAGTPPSQRTRAQWTSPVPSFLNDNRNTELSHKDALTAAQAEHDRVREAAIRVYHSYELQEETKRIEEQQRTLREQQRLEEQRIRQEEQLRAEQERLRALKAKTVPPLPPQPDPPAPTPAPAAQPKPTAPAATTTQAEPPKPAGILSGTSTSQPPSTGNTPVPGSSGLFGLPNGTSLKAVVQPTAAAAPVKELQPITTPSPFSQPQKPNPFASAIKPATPQTNGVAPKPAAAQPVPPTNDRYVIIHQNLKRLRASIVQQAKASPALKTRLGDMRRELRKNMGQLVSEKGGNKKQVASIQNILKESLSGAVPSELVDPHEYITDRRDQPVEGAQWNEPQIPSLFLYLLNQFSKAIINQFVNECGAQPKSADPVGVVAAMIFSNPLYLWRGKSLIDILMAKLRICCPVLFGYRGSEKTEQGRQRLGWRKDGPGWIPEQAHIDRMKGLGVGYAAVSMRDFSRSANTNPWPPRNYWASLARILNTPGDEISNTQCVVVRAMLETYEERFIGFYGSQAIAAMRKALIEFPARSAQNTPGVLALQVLPDILKRDLGIDIS</sequence>